<keyword evidence="3" id="KW-1185">Reference proteome</keyword>
<gene>
    <name evidence="2" type="ORF">SAMN06265376_1231</name>
</gene>
<dbReference type="AlphaFoldDB" id="A0A239EEN5"/>
<feature type="domain" description="Cadherin" evidence="1">
    <location>
        <begin position="13"/>
        <end position="113"/>
    </location>
</feature>
<dbReference type="NCBIfam" id="NF012211">
    <property type="entry name" value="tand_rpt_95"/>
    <property type="match status" value="3"/>
</dbReference>
<evidence type="ECO:0000259" key="1">
    <source>
        <dbReference type="PROSITE" id="PS50268"/>
    </source>
</evidence>
<accession>A0A239EEN5</accession>
<dbReference type="InterPro" id="IPR018247">
    <property type="entry name" value="EF_Hand_1_Ca_BS"/>
</dbReference>
<feature type="domain" description="Cadherin" evidence="1">
    <location>
        <begin position="107"/>
        <end position="207"/>
    </location>
</feature>
<dbReference type="InterPro" id="IPR051172">
    <property type="entry name" value="Chlamydia_OmcB"/>
</dbReference>
<dbReference type="Pfam" id="PF17963">
    <property type="entry name" value="Big_9"/>
    <property type="match status" value="3"/>
</dbReference>
<dbReference type="GO" id="GO:0007156">
    <property type="term" value="P:homophilic cell adhesion via plasma membrane adhesion molecules"/>
    <property type="evidence" value="ECO:0007669"/>
    <property type="project" value="InterPro"/>
</dbReference>
<evidence type="ECO:0000313" key="3">
    <source>
        <dbReference type="Proteomes" id="UP000198379"/>
    </source>
</evidence>
<feature type="non-terminal residue" evidence="2">
    <location>
        <position position="642"/>
    </location>
</feature>
<dbReference type="PANTHER" id="PTHR34819">
    <property type="entry name" value="LARGE CYSTEINE-RICH PERIPLASMIC PROTEIN OMCB"/>
    <property type="match status" value="1"/>
</dbReference>
<dbReference type="Gene3D" id="2.60.40.3440">
    <property type="match status" value="3"/>
</dbReference>
<proteinExistence type="predicted"/>
<dbReference type="GO" id="GO:0016020">
    <property type="term" value="C:membrane"/>
    <property type="evidence" value="ECO:0007669"/>
    <property type="project" value="InterPro"/>
</dbReference>
<dbReference type="PANTHER" id="PTHR34819:SF3">
    <property type="entry name" value="CELL SURFACE PROTEIN"/>
    <property type="match status" value="1"/>
</dbReference>
<dbReference type="InterPro" id="IPR047589">
    <property type="entry name" value="DUF11_rpt"/>
</dbReference>
<dbReference type="InterPro" id="IPR002126">
    <property type="entry name" value="Cadherin-like_dom"/>
</dbReference>
<dbReference type="InterPro" id="IPR055354">
    <property type="entry name" value="DUF7507"/>
</dbReference>
<sequence>MTVTPVEDVMDDTATTPEDTPVDIDVLDNDTFNPNSDVEVTDVTDPANGTVTINADGTVTYTPDPDYIGEDTFDYTVTVTNPDGSTTTETATVTVTVTPVEDVMDDTATTPEDTPVDIDVLDNDTFNPNSDVEVTDVTDPANGTVTINADGTVTYTPDPDYIGEDTFDYTVTVTNPDGSTTTETATVTVTVTPVEDVMDDTATTPEDTPVDIDVLDNDTFNPNSDVEVTDVTDPANGTVTINADGTVTYTPDPNYNGTDTFDYTVTVTNPDGSTTTETATVTVIVTPDNPSLELLKDGVYEDTNGDGVVNEGDLVIYTFTVTNNGDVPLFGIIVTDPLVTVNGGPIDLGVGESDNTTFTASYAITQDDIDAGVVYNLATATGADQAGEPATDTSEDPTPMGPIDPQCPDCTITILPQDPAIAILKVGVFNDEDADGCSDVDETITYTFTVTNEGNVSLSDIVVTDPLIAGITFVDGDTDGDGELDVTETWTYTADYAITQDDIDAGQVTNQATVAGTDTNDNPLSDLSDDTSVLEDNPTVSPLCQSPAIAILKVGVFNDEDADGCSDVDETITYSFTVTNEGNVSLSDIVVTDPLIAGITFVDGDTDGDGELDVTETWTYTADYAITQDDIDAGQVTNQATV</sequence>
<dbReference type="Pfam" id="PF24346">
    <property type="entry name" value="DUF7507"/>
    <property type="match status" value="3"/>
</dbReference>
<dbReference type="Proteomes" id="UP000198379">
    <property type="component" value="Unassembled WGS sequence"/>
</dbReference>
<dbReference type="EMBL" id="FZNY01000023">
    <property type="protein sequence ID" value="SNS43115.1"/>
    <property type="molecule type" value="Genomic_DNA"/>
</dbReference>
<protein>
    <submittedName>
        <fullName evidence="2">Conserved repeat domain-containing protein</fullName>
    </submittedName>
</protein>
<reference evidence="2 3" key="1">
    <citation type="submission" date="2017-06" db="EMBL/GenBank/DDBJ databases">
        <authorList>
            <person name="Kim H.J."/>
            <person name="Triplett B.A."/>
        </authorList>
    </citation>
    <scope>NUCLEOTIDE SEQUENCE [LARGE SCALE GENOMIC DNA]</scope>
    <source>
        <strain evidence="2 3">DSM 25597</strain>
    </source>
</reference>
<name>A0A239EEN5_9FLAO</name>
<dbReference type="NCBIfam" id="TIGR01451">
    <property type="entry name" value="B_ant_repeat"/>
    <property type="match status" value="3"/>
</dbReference>
<dbReference type="PROSITE" id="PS00018">
    <property type="entry name" value="EF_HAND_1"/>
    <property type="match status" value="1"/>
</dbReference>
<dbReference type="PROSITE" id="PS50268">
    <property type="entry name" value="CADHERIN_2"/>
    <property type="match status" value="2"/>
</dbReference>
<organism evidence="2 3">
    <name type="scientific">Dokdonia pacifica</name>
    <dbReference type="NCBI Taxonomy" id="1627892"/>
    <lineage>
        <taxon>Bacteria</taxon>
        <taxon>Pseudomonadati</taxon>
        <taxon>Bacteroidota</taxon>
        <taxon>Flavobacteriia</taxon>
        <taxon>Flavobacteriales</taxon>
        <taxon>Flavobacteriaceae</taxon>
        <taxon>Dokdonia</taxon>
    </lineage>
</organism>
<dbReference type="GO" id="GO:0005509">
    <property type="term" value="F:calcium ion binding"/>
    <property type="evidence" value="ECO:0007669"/>
    <property type="project" value="InterPro"/>
</dbReference>
<evidence type="ECO:0000313" key="2">
    <source>
        <dbReference type="EMBL" id="SNS43115.1"/>
    </source>
</evidence>